<name>A0A223SBN9_9ACTN</name>
<gene>
    <name evidence="2" type="ORF">CDO52_24355</name>
</gene>
<dbReference type="InterPro" id="IPR050461">
    <property type="entry name" value="Nitroreductase_HadB/RutE"/>
</dbReference>
<dbReference type="Proteomes" id="UP000215005">
    <property type="component" value="Chromosome"/>
</dbReference>
<dbReference type="InterPro" id="IPR000415">
    <property type="entry name" value="Nitroreductase-like"/>
</dbReference>
<keyword evidence="3" id="KW-1185">Reference proteome</keyword>
<evidence type="ECO:0000259" key="1">
    <source>
        <dbReference type="Pfam" id="PF00881"/>
    </source>
</evidence>
<dbReference type="PANTHER" id="PTHR43543">
    <property type="entry name" value="MALONIC SEMIALDEHYDE REDUCTASE RUTE-RELATED"/>
    <property type="match status" value="1"/>
</dbReference>
<dbReference type="InterPro" id="IPR029479">
    <property type="entry name" value="Nitroreductase"/>
</dbReference>
<accession>A0A223SBN9</accession>
<sequence length="203" mass="22318">MSETAELLELSKEAQDLLFRDARTVGAFTDEPVTEEQVRAIHDLVKYGPTSLNTQPLRVTLVRSAESRERLVQHMAEPNQEKTRTAPLVAILAYDTAFHERGEEVFPGRGEMIKGMFADEAARDTNGRLNATLQIAYVLLGIRAAGLAAGPMTGFDAAGVDREFFADGSRKSLVVVNIGTPAEGQPPFPRLPRFEYDEVVTEV</sequence>
<dbReference type="PANTHER" id="PTHR43543:SF1">
    <property type="entry name" value="MALONIC SEMIALDEHYDE REDUCTASE RUTE-RELATED"/>
    <property type="match status" value="1"/>
</dbReference>
<dbReference type="RefSeq" id="WP_017618793.1">
    <property type="nucleotide sequence ID" value="NZ_ANBG01000196.1"/>
</dbReference>
<proteinExistence type="predicted"/>
<dbReference type="AlphaFoldDB" id="A0A223SBN9"/>
<evidence type="ECO:0000313" key="2">
    <source>
        <dbReference type="EMBL" id="ASU85512.1"/>
    </source>
</evidence>
<evidence type="ECO:0000313" key="3">
    <source>
        <dbReference type="Proteomes" id="UP000215005"/>
    </source>
</evidence>
<dbReference type="SUPFAM" id="SSF55469">
    <property type="entry name" value="FMN-dependent nitroreductase-like"/>
    <property type="match status" value="1"/>
</dbReference>
<dbReference type="Gene3D" id="3.40.109.10">
    <property type="entry name" value="NADH Oxidase"/>
    <property type="match status" value="1"/>
</dbReference>
<dbReference type="GO" id="GO:0016491">
    <property type="term" value="F:oxidoreductase activity"/>
    <property type="evidence" value="ECO:0007669"/>
    <property type="project" value="InterPro"/>
</dbReference>
<dbReference type="EMBL" id="CP022753">
    <property type="protein sequence ID" value="ASU85512.1"/>
    <property type="molecule type" value="Genomic_DNA"/>
</dbReference>
<protein>
    <submittedName>
        <fullName evidence="2">Nitroreductase family protein</fullName>
    </submittedName>
</protein>
<reference evidence="2 3" key="1">
    <citation type="submission" date="2017-08" db="EMBL/GenBank/DDBJ databases">
        <title>The complete genome sequence of Nocardiopsis gilva YIM 90087.</title>
        <authorList>
            <person name="Yin M."/>
            <person name="Tang S."/>
        </authorList>
    </citation>
    <scope>NUCLEOTIDE SEQUENCE [LARGE SCALE GENOMIC DNA]</scope>
    <source>
        <strain evidence="2 3">YIM 90087</strain>
    </source>
</reference>
<dbReference type="KEGG" id="ngv:CDO52_24355"/>
<dbReference type="Pfam" id="PF00881">
    <property type="entry name" value="Nitroreductase"/>
    <property type="match status" value="1"/>
</dbReference>
<organism evidence="2 3">
    <name type="scientific">Nocardiopsis gilva YIM 90087</name>
    <dbReference type="NCBI Taxonomy" id="1235441"/>
    <lineage>
        <taxon>Bacteria</taxon>
        <taxon>Bacillati</taxon>
        <taxon>Actinomycetota</taxon>
        <taxon>Actinomycetes</taxon>
        <taxon>Streptosporangiales</taxon>
        <taxon>Nocardiopsidaceae</taxon>
        <taxon>Nocardiopsis</taxon>
    </lineage>
</organism>
<feature type="domain" description="Nitroreductase" evidence="1">
    <location>
        <begin position="23"/>
        <end position="179"/>
    </location>
</feature>
<dbReference type="NCBIfam" id="NF003768">
    <property type="entry name" value="PRK05365.1"/>
    <property type="match status" value="1"/>
</dbReference>
<dbReference type="OrthoDB" id="9784375at2"/>